<feature type="binding site" evidence="13">
    <location>
        <position position="498"/>
    </location>
    <ligand>
        <name>Mg(2+)</name>
        <dbReference type="ChEBI" id="CHEBI:18420"/>
        <label>2</label>
    </ligand>
</feature>
<dbReference type="GO" id="GO:0046872">
    <property type="term" value="F:metal ion binding"/>
    <property type="evidence" value="ECO:0007669"/>
    <property type="project" value="UniProtKB-KW"/>
</dbReference>
<evidence type="ECO:0000256" key="1">
    <source>
        <dbReference type="ARBA" id="ARBA00000185"/>
    </source>
</evidence>
<dbReference type="NCBIfam" id="NF004189">
    <property type="entry name" value="PRK05644.1"/>
    <property type="match status" value="1"/>
</dbReference>
<comment type="catalytic activity">
    <reaction evidence="1 13">
        <text>ATP-dependent breakage, passage and rejoining of double-stranded DNA.</text>
        <dbReference type="EC" id="5.6.2.2"/>
    </reaction>
</comment>
<keyword evidence="8 13" id="KW-0067">ATP-binding</keyword>
<evidence type="ECO:0000259" key="14">
    <source>
        <dbReference type="PROSITE" id="PS50880"/>
    </source>
</evidence>
<dbReference type="GO" id="GO:0005524">
    <property type="term" value="F:ATP binding"/>
    <property type="evidence" value="ECO:0007669"/>
    <property type="project" value="UniProtKB-UniRule"/>
</dbReference>
<dbReference type="Pfam" id="PF00986">
    <property type="entry name" value="DNA_gyraseB_C"/>
    <property type="match status" value="1"/>
</dbReference>
<evidence type="ECO:0000256" key="10">
    <source>
        <dbReference type="ARBA" id="ARBA00023029"/>
    </source>
</evidence>
<dbReference type="Gene3D" id="3.30.230.10">
    <property type="match status" value="1"/>
</dbReference>
<evidence type="ECO:0000256" key="4">
    <source>
        <dbReference type="ARBA" id="ARBA00019166"/>
    </source>
</evidence>
<dbReference type="GO" id="GO:0005737">
    <property type="term" value="C:cytoplasm"/>
    <property type="evidence" value="ECO:0007669"/>
    <property type="project" value="UniProtKB-SubCell"/>
</dbReference>
<dbReference type="SMART" id="SM00387">
    <property type="entry name" value="HATPase_c"/>
    <property type="match status" value="1"/>
</dbReference>
<dbReference type="HAMAP" id="MF_01898">
    <property type="entry name" value="GyrB"/>
    <property type="match status" value="1"/>
</dbReference>
<comment type="subcellular location">
    <subcellularLocation>
        <location evidence="13">Cytoplasm</location>
    </subcellularLocation>
</comment>
<comment type="caution">
    <text evidence="15">The sequence shown here is derived from an EMBL/GenBank/DDBJ whole genome shotgun (WGS) entry which is preliminary data.</text>
</comment>
<keyword evidence="6 13" id="KW-0479">Metal-binding</keyword>
<dbReference type="EC" id="5.6.2.2" evidence="3 13"/>
<dbReference type="CDD" id="cd16928">
    <property type="entry name" value="HATPase_GyrB-like"/>
    <property type="match status" value="1"/>
</dbReference>
<dbReference type="RefSeq" id="WP_194978518.1">
    <property type="nucleotide sequence ID" value="NZ_JADMKS010000007.1"/>
</dbReference>
<evidence type="ECO:0000313" key="15">
    <source>
        <dbReference type="EMBL" id="MBF6638567.1"/>
    </source>
</evidence>
<dbReference type="SUPFAM" id="SSF56719">
    <property type="entry name" value="Type II DNA topoisomerase"/>
    <property type="match status" value="1"/>
</dbReference>
<dbReference type="PANTHER" id="PTHR45866">
    <property type="entry name" value="DNA GYRASE/TOPOISOMERASE SUBUNIT B"/>
    <property type="match status" value="1"/>
</dbReference>
<dbReference type="Gene3D" id="3.30.565.10">
    <property type="entry name" value="Histidine kinase-like ATPase, C-terminal domain"/>
    <property type="match status" value="1"/>
</dbReference>
<dbReference type="InterPro" id="IPR001241">
    <property type="entry name" value="Topo_IIA"/>
</dbReference>
<dbReference type="PRINTS" id="PR00418">
    <property type="entry name" value="TPI2FAMILY"/>
</dbReference>
<dbReference type="Gene3D" id="3.10.20.690">
    <property type="match status" value="1"/>
</dbReference>
<gene>
    <name evidence="13 15" type="primary">gyrB</name>
    <name evidence="15" type="ORF">ITX54_18025</name>
</gene>
<dbReference type="GO" id="GO:0005694">
    <property type="term" value="C:chromosome"/>
    <property type="evidence" value="ECO:0007669"/>
    <property type="project" value="InterPro"/>
</dbReference>
<reference evidence="15" key="1">
    <citation type="submission" date="2020-11" db="EMBL/GenBank/DDBJ databases">
        <authorList>
            <person name="Lee S.D."/>
        </authorList>
    </citation>
    <scope>NUCLEOTIDE SEQUENCE</scope>
    <source>
        <strain evidence="15">SAP-2</strain>
    </source>
</reference>
<dbReference type="InterPro" id="IPR014721">
    <property type="entry name" value="Ribsml_uS5_D2-typ_fold_subgr"/>
</dbReference>
<comment type="similarity">
    <text evidence="2 13">Belongs to the type II topoisomerase GyrB family.</text>
</comment>
<dbReference type="Pfam" id="PF00204">
    <property type="entry name" value="DNA_gyraseB"/>
    <property type="match status" value="1"/>
</dbReference>
<keyword evidence="7 13" id="KW-0547">Nucleotide-binding</keyword>
<comment type="cofactor">
    <cofactor evidence="13">
        <name>Mg(2+)</name>
        <dbReference type="ChEBI" id="CHEBI:18420"/>
    </cofactor>
    <cofactor evidence="13">
        <name>Mn(2+)</name>
        <dbReference type="ChEBI" id="CHEBI:29035"/>
    </cofactor>
    <cofactor evidence="13">
        <name>Ca(2+)</name>
        <dbReference type="ChEBI" id="CHEBI:29108"/>
    </cofactor>
    <text evidence="13">Binds two Mg(2+) per subunit. The magnesium ions form salt bridges with both the protein and the DNA. Can also accept other divalent metal cations, such as Mn(2+) or Ca(2+).</text>
</comment>
<dbReference type="CDD" id="cd00822">
    <property type="entry name" value="TopoII_Trans_DNA_gyrase"/>
    <property type="match status" value="1"/>
</dbReference>
<dbReference type="PANTHER" id="PTHR45866:SF1">
    <property type="entry name" value="DNA GYRASE SUBUNIT B, MITOCHONDRIAL"/>
    <property type="match status" value="1"/>
</dbReference>
<dbReference type="InterPro" id="IPR034160">
    <property type="entry name" value="TOPRIM_GyrB"/>
</dbReference>
<name>A0AA40X5E8_9GAMM</name>
<feature type="binding site" evidence="13">
    <location>
        <position position="498"/>
    </location>
    <ligand>
        <name>Mg(2+)</name>
        <dbReference type="ChEBI" id="CHEBI:18420"/>
        <label>1</label>
        <note>catalytic</note>
    </ligand>
</feature>
<keyword evidence="12 13" id="KW-0413">Isomerase</keyword>
<evidence type="ECO:0000256" key="7">
    <source>
        <dbReference type="ARBA" id="ARBA00022741"/>
    </source>
</evidence>
<dbReference type="SUPFAM" id="SSF55874">
    <property type="entry name" value="ATPase domain of HSP90 chaperone/DNA topoisomerase II/histidine kinase"/>
    <property type="match status" value="1"/>
</dbReference>
<evidence type="ECO:0000313" key="16">
    <source>
        <dbReference type="Proteomes" id="UP000705283"/>
    </source>
</evidence>
<evidence type="ECO:0000256" key="11">
    <source>
        <dbReference type="ARBA" id="ARBA00023125"/>
    </source>
</evidence>
<dbReference type="InterPro" id="IPR000565">
    <property type="entry name" value="Topo_IIA_B"/>
</dbReference>
<dbReference type="FunFam" id="3.40.50.670:FF:000005">
    <property type="entry name" value="DNA gyrase subunit B"/>
    <property type="match status" value="1"/>
</dbReference>
<dbReference type="GO" id="GO:0003677">
    <property type="term" value="F:DNA binding"/>
    <property type="evidence" value="ECO:0007669"/>
    <property type="project" value="UniProtKB-KW"/>
</dbReference>
<dbReference type="NCBIfam" id="NF011501">
    <property type="entry name" value="PRK14939.1"/>
    <property type="match status" value="1"/>
</dbReference>
<dbReference type="InterPro" id="IPR013506">
    <property type="entry name" value="Topo_IIA_bsu_dom2"/>
</dbReference>
<dbReference type="InterPro" id="IPR020568">
    <property type="entry name" value="Ribosomal_Su5_D2-typ_SF"/>
</dbReference>
<feature type="site" description="Interaction with DNA" evidence="13">
    <location>
        <position position="452"/>
    </location>
</feature>
<dbReference type="PRINTS" id="PR01159">
    <property type="entry name" value="DNAGYRASEB"/>
</dbReference>
<dbReference type="CDD" id="cd03366">
    <property type="entry name" value="TOPRIM_TopoIIA_GyrB"/>
    <property type="match status" value="1"/>
</dbReference>
<keyword evidence="11" id="KW-0238">DNA-binding</keyword>
<dbReference type="Proteomes" id="UP000705283">
    <property type="component" value="Unassembled WGS sequence"/>
</dbReference>
<accession>A0AA40X5E8</accession>
<evidence type="ECO:0000256" key="3">
    <source>
        <dbReference type="ARBA" id="ARBA00012895"/>
    </source>
</evidence>
<dbReference type="SMART" id="SM00433">
    <property type="entry name" value="TOP2c"/>
    <property type="match status" value="1"/>
</dbReference>
<reference evidence="15" key="2">
    <citation type="submission" date="2022-09" db="EMBL/GenBank/DDBJ databases">
        <title>Rouxiella aceris sp. nov., isolated from tree sap and emended description of the genus Rhouxiella.</title>
        <authorList>
            <person name="Kim I.S."/>
        </authorList>
    </citation>
    <scope>NUCLEOTIDE SEQUENCE</scope>
    <source>
        <strain evidence="15">SAP-2</strain>
    </source>
</reference>
<dbReference type="InterPro" id="IPR006171">
    <property type="entry name" value="TOPRIM_dom"/>
</dbReference>
<proteinExistence type="inferred from homology"/>
<dbReference type="FunFam" id="3.40.50.670:FF:000004">
    <property type="entry name" value="DNA gyrase subunit B"/>
    <property type="match status" value="1"/>
</dbReference>
<dbReference type="Gene3D" id="3.40.50.670">
    <property type="match status" value="2"/>
</dbReference>
<dbReference type="Pfam" id="PF02518">
    <property type="entry name" value="HATPase_c"/>
    <property type="match status" value="1"/>
</dbReference>
<evidence type="ECO:0000256" key="13">
    <source>
        <dbReference type="HAMAP-Rule" id="MF_01898"/>
    </source>
</evidence>
<dbReference type="Pfam" id="PF21249">
    <property type="entry name" value="GyrB_hook"/>
    <property type="match status" value="1"/>
</dbReference>
<evidence type="ECO:0000256" key="5">
    <source>
        <dbReference type="ARBA" id="ARBA00022490"/>
    </source>
</evidence>
<protein>
    <recommendedName>
        <fullName evidence="4 13">DNA gyrase subunit B</fullName>
        <ecNumber evidence="3 13">5.6.2.2</ecNumber>
    </recommendedName>
</protein>
<dbReference type="FunFam" id="3.30.230.10:FF:000005">
    <property type="entry name" value="DNA gyrase subunit B"/>
    <property type="match status" value="1"/>
</dbReference>
<comment type="miscellaneous">
    <text evidence="13">Few gyrases are as efficient as E.coli at forming negative supercoils. Not all organisms have 2 type II topoisomerases; in organisms with a single type II topoisomerase this enzyme also has to decatenate newly replicated chromosomes.</text>
</comment>
<dbReference type="SUPFAM" id="SSF54211">
    <property type="entry name" value="Ribosomal protein S5 domain 2-like"/>
    <property type="match status" value="1"/>
</dbReference>
<dbReference type="GO" id="GO:0006265">
    <property type="term" value="P:DNA topological change"/>
    <property type="evidence" value="ECO:0007669"/>
    <property type="project" value="UniProtKB-UniRule"/>
</dbReference>
<dbReference type="Pfam" id="PF01751">
    <property type="entry name" value="Toprim"/>
    <property type="match status" value="1"/>
</dbReference>
<dbReference type="FunFam" id="3.30.565.10:FF:000002">
    <property type="entry name" value="DNA gyrase subunit B"/>
    <property type="match status" value="1"/>
</dbReference>
<evidence type="ECO:0000256" key="8">
    <source>
        <dbReference type="ARBA" id="ARBA00022840"/>
    </source>
</evidence>
<comment type="subunit">
    <text evidence="13">Heterotetramer, composed of two GyrA and two GyrB chains. In the heterotetramer, GyrA contains the active site tyrosine that forms a transient covalent intermediate with DNA, while GyrB binds cofactors and catalyzes ATP hydrolysis.</text>
</comment>
<organism evidence="15 16">
    <name type="scientific">Rouxiella silvae</name>
    <dbReference type="NCBI Taxonomy" id="1646373"/>
    <lineage>
        <taxon>Bacteria</taxon>
        <taxon>Pseudomonadati</taxon>
        <taxon>Pseudomonadota</taxon>
        <taxon>Gammaproteobacteria</taxon>
        <taxon>Enterobacterales</taxon>
        <taxon>Yersiniaceae</taxon>
        <taxon>Rouxiella</taxon>
    </lineage>
</organism>
<evidence type="ECO:0000256" key="9">
    <source>
        <dbReference type="ARBA" id="ARBA00022842"/>
    </source>
</evidence>
<dbReference type="InterPro" id="IPR002288">
    <property type="entry name" value="DNA_gyrase_B_C"/>
</dbReference>
<feature type="site" description="Interaction with DNA" evidence="13">
    <location>
        <position position="449"/>
    </location>
</feature>
<dbReference type="AlphaFoldDB" id="A0AA40X5E8"/>
<dbReference type="InterPro" id="IPR041423">
    <property type="entry name" value="GyrB_insert"/>
</dbReference>
<dbReference type="InterPro" id="IPR011557">
    <property type="entry name" value="GyrB"/>
</dbReference>
<comment type="function">
    <text evidence="13">A type II topoisomerase that negatively supercoils closed circular double-stranded (ds) DNA in an ATP-dependent manner to modulate DNA topology and maintain chromosomes in an underwound state. Negative supercoiling favors strand separation, and DNA replication, transcription, recombination and repair, all of which involve strand separation. Also able to catalyze the interconversion of other topological isomers of dsDNA rings, including catenanes and knotted rings. Type II topoisomerases break and join 2 DNA strands simultaneously in an ATP-dependent manner.</text>
</comment>
<dbReference type="InterPro" id="IPR013759">
    <property type="entry name" value="Topo_IIA_B_C"/>
</dbReference>
<dbReference type="GO" id="GO:0003918">
    <property type="term" value="F:DNA topoisomerase type II (double strand cut, ATP-hydrolyzing) activity"/>
    <property type="evidence" value="ECO:0007669"/>
    <property type="project" value="UniProtKB-UniRule"/>
</dbReference>
<dbReference type="EMBL" id="JADMKS010000007">
    <property type="protein sequence ID" value="MBF6638567.1"/>
    <property type="molecule type" value="Genomic_DNA"/>
</dbReference>
<dbReference type="PROSITE" id="PS00177">
    <property type="entry name" value="TOPOISOMERASE_II"/>
    <property type="match status" value="1"/>
</dbReference>
<feature type="domain" description="Toprim" evidence="14">
    <location>
        <begin position="418"/>
        <end position="533"/>
    </location>
</feature>
<dbReference type="InterPro" id="IPR003594">
    <property type="entry name" value="HATPase_dom"/>
</dbReference>
<dbReference type="InterPro" id="IPR036890">
    <property type="entry name" value="HATPase_C_sf"/>
</dbReference>
<dbReference type="Pfam" id="PF18053">
    <property type="entry name" value="GyrB_insert"/>
    <property type="match status" value="1"/>
</dbReference>
<dbReference type="PROSITE" id="PS50880">
    <property type="entry name" value="TOPRIM"/>
    <property type="match status" value="1"/>
</dbReference>
<dbReference type="NCBIfam" id="TIGR01059">
    <property type="entry name" value="gyrB"/>
    <property type="match status" value="1"/>
</dbReference>
<evidence type="ECO:0000256" key="2">
    <source>
        <dbReference type="ARBA" id="ARBA00010708"/>
    </source>
</evidence>
<dbReference type="GO" id="GO:0006261">
    <property type="term" value="P:DNA-templated DNA replication"/>
    <property type="evidence" value="ECO:0007669"/>
    <property type="project" value="UniProtKB-UniRule"/>
</dbReference>
<keyword evidence="9 13" id="KW-0460">Magnesium</keyword>
<feature type="binding site" evidence="13">
    <location>
        <position position="500"/>
    </location>
    <ligand>
        <name>Mg(2+)</name>
        <dbReference type="ChEBI" id="CHEBI:18420"/>
        <label>2</label>
    </ligand>
</feature>
<dbReference type="InterPro" id="IPR049353">
    <property type="entry name" value="GyrB_hook"/>
</dbReference>
<keyword evidence="5 13" id="KW-0963">Cytoplasm</keyword>
<feature type="binding site" evidence="13">
    <location>
        <position position="424"/>
    </location>
    <ligand>
        <name>Mg(2+)</name>
        <dbReference type="ChEBI" id="CHEBI:18420"/>
        <label>1</label>
        <note>catalytic</note>
    </ligand>
</feature>
<dbReference type="InterPro" id="IPR013760">
    <property type="entry name" value="Topo_IIA-like_dom_sf"/>
</dbReference>
<keyword evidence="10 13" id="KW-0799">Topoisomerase</keyword>
<dbReference type="InterPro" id="IPR018522">
    <property type="entry name" value="TopoIIA_CS"/>
</dbReference>
<evidence type="ECO:0000256" key="6">
    <source>
        <dbReference type="ARBA" id="ARBA00022723"/>
    </source>
</evidence>
<sequence length="804" mass="90204">MSNSYDSSSIKVLKGLDAVRKRPGMYIGDTDDGTGLHHMVFEVVDNAIDEALAGHCKEILVTIHADNSVSVQDDGRGIPTGIHEEEGISAAEVIMTVLHAGGKFDDNSYKVSGGLHGVGVSVVNALSEKLELVIRREGKVHEQTYVHGVPQNPLKVVGETEATGTTVRFWPSFNTFTNNTEFEYDILAKRLRELSFLNSGVAIRLHDKRDDKNDHFHYEGGIKAFVEYLNKNKNPIHPNVFYFSTVKDDIGVEVALQWNDGFQENIYCFTNNIPQRDGGTHLVGFRTAMTRTLNAYMDKEGYSKKSKISATGDDAREGLIAVVSVKVPDPKFSSQTKDKLVSSEVKSAVETLMNEKLVDYLMENPGDAKIVVGKIIDAARAREAARKAREMTRRKGALDLAGLPGKLADCQERDPARSELYLVEGDSAGGSAKQGRNRKNQAILPLKGKILNVEKARFDKMLSSQEVATLITALGCGIGRDEYNPDKLRYHSIIIMTDADVDGSHIRTLLLTFFYRQMPEIVERGHIFIAQPPLYKVKKGKQEQYIKDDEAMIQYQITIAMDGATLHTNASAPALSGPSLEKLVAEHYAVQKMIGRMERRYPRALLNNLIYQPTLSEADLSSQEKVQQWMEKLVVLLNEKESHGSSYSAIVRENRERQIFESVLRIRTHGVDTDYDLDFEFVHGGEYRKLCALGEQLRGLIEEDAYIERGERRQPITSFEQALEWLEKESRRGLSIQRYKGLGEMNPDQLWETTMDPDQRRMLRVTIKDAIAADQLFTTLMGDAVEPRRAFIEENALKAANIDI</sequence>
<evidence type="ECO:0000256" key="12">
    <source>
        <dbReference type="ARBA" id="ARBA00023235"/>
    </source>
</evidence>